<dbReference type="EMBL" id="CYKH01001840">
    <property type="protein sequence ID" value="CUI15120.1"/>
    <property type="molecule type" value="Genomic_DNA"/>
</dbReference>
<keyword evidence="3" id="KW-1185">Reference proteome</keyword>
<dbReference type="AlphaFoldDB" id="A0A0S4KNC8"/>
<evidence type="ECO:0000313" key="3">
    <source>
        <dbReference type="Proteomes" id="UP000051952"/>
    </source>
</evidence>
<feature type="non-terminal residue" evidence="2">
    <location>
        <position position="1"/>
    </location>
</feature>
<sequence length="130" mass="14401">VQQQWISEDGGARLSFQEQRGLAFGRMITPSGGDGSELPSAFSDAHARARGGNDPRLLRRLVECVERLNENLTHRNERVNGVAADRSGASAAVSLLEFTQLQSAALRERRERLERAHLKQLAGELPSRRN</sequence>
<reference evidence="3" key="1">
    <citation type="submission" date="2015-09" db="EMBL/GenBank/DDBJ databases">
        <authorList>
            <consortium name="Pathogen Informatics"/>
        </authorList>
    </citation>
    <scope>NUCLEOTIDE SEQUENCE [LARGE SCALE GENOMIC DNA]</scope>
    <source>
        <strain evidence="3">Lake Konstanz</strain>
    </source>
</reference>
<feature type="region of interest" description="Disordered" evidence="1">
    <location>
        <begin position="29"/>
        <end position="50"/>
    </location>
</feature>
<organism evidence="2 3">
    <name type="scientific">Bodo saltans</name>
    <name type="common">Flagellated protozoan</name>
    <dbReference type="NCBI Taxonomy" id="75058"/>
    <lineage>
        <taxon>Eukaryota</taxon>
        <taxon>Discoba</taxon>
        <taxon>Euglenozoa</taxon>
        <taxon>Kinetoplastea</taxon>
        <taxon>Metakinetoplastina</taxon>
        <taxon>Eubodonida</taxon>
        <taxon>Bodonidae</taxon>
        <taxon>Bodo</taxon>
    </lineage>
</organism>
<name>A0A0S4KNC8_BODSA</name>
<feature type="non-terminal residue" evidence="2">
    <location>
        <position position="130"/>
    </location>
</feature>
<evidence type="ECO:0000313" key="2">
    <source>
        <dbReference type="EMBL" id="CUI15120.1"/>
    </source>
</evidence>
<evidence type="ECO:0000256" key="1">
    <source>
        <dbReference type="SAM" id="MobiDB-lite"/>
    </source>
</evidence>
<protein>
    <submittedName>
        <fullName evidence="2">Uncharacterized protein</fullName>
    </submittedName>
</protein>
<dbReference type="Proteomes" id="UP000051952">
    <property type="component" value="Unassembled WGS sequence"/>
</dbReference>
<gene>
    <name evidence="2" type="ORF">BSAL_27235</name>
</gene>
<proteinExistence type="predicted"/>
<accession>A0A0S4KNC8</accession>
<dbReference type="VEuPathDB" id="TriTrypDB:BSAL_27235"/>